<name>M3NBA3_HELPX</name>
<accession>M3NBA3</accession>
<protein>
    <submittedName>
        <fullName evidence="1">Uncharacterized protein</fullName>
    </submittedName>
</protein>
<sequence length="41" mass="4941">MPFHFKDKHCSIFRLKNAFYILYKNIPFNPLTPLLIPAPFF</sequence>
<gene>
    <name evidence="1" type="ORF">HMPREF1418_00228</name>
</gene>
<dbReference type="AlphaFoldDB" id="M3NBA3"/>
<dbReference type="HOGENOM" id="CLU_3271103_0_0_7"/>
<evidence type="ECO:0000313" key="1">
    <source>
        <dbReference type="EMBL" id="EMH25399.1"/>
    </source>
</evidence>
<proteinExistence type="predicted"/>
<dbReference type="EMBL" id="APDV01000011">
    <property type="protein sequence ID" value="EMH25399.1"/>
    <property type="molecule type" value="Genomic_DNA"/>
</dbReference>
<reference evidence="1 2" key="1">
    <citation type="submission" date="2012-11" db="EMBL/GenBank/DDBJ databases">
        <authorList>
            <person name="Weinstock G."/>
            <person name="Sodergren E."/>
            <person name="Lobos E.A."/>
            <person name="Fulton L."/>
            <person name="Fulton R."/>
            <person name="Courtney L."/>
            <person name="Fronick C."/>
            <person name="O'Laughlin M."/>
            <person name="Godfrey J."/>
            <person name="Wilson R.M."/>
            <person name="Miner T."/>
            <person name="Farmer C."/>
            <person name="Delehaunty K."/>
            <person name="Cordes M."/>
            <person name="Minx P."/>
            <person name="Tomlinson C."/>
            <person name="Chen J."/>
            <person name="Wollam A."/>
            <person name="Pepin K.H."/>
            <person name="Bhonagiri V."/>
            <person name="Zhang X."/>
            <person name="Suruliraj S."/>
            <person name="Antonio M."/>
            <person name="Secka O."/>
            <person name="Thomas J."/>
            <person name="Warren W."/>
            <person name="Mitreva M."/>
            <person name="Mardis E.R."/>
            <person name="Wilson R.K."/>
        </authorList>
    </citation>
    <scope>NUCLEOTIDE SEQUENCE [LARGE SCALE GENOMIC DNA]</scope>
    <source>
        <strain evidence="1 2">GAM260BSi</strain>
    </source>
</reference>
<dbReference type="Proteomes" id="UP000012023">
    <property type="component" value="Unassembled WGS sequence"/>
</dbReference>
<organism evidence="1 2">
    <name type="scientific">Helicobacter pylori GAM260BSi</name>
    <dbReference type="NCBI Taxonomy" id="1159046"/>
    <lineage>
        <taxon>Bacteria</taxon>
        <taxon>Pseudomonadati</taxon>
        <taxon>Campylobacterota</taxon>
        <taxon>Epsilonproteobacteria</taxon>
        <taxon>Campylobacterales</taxon>
        <taxon>Helicobacteraceae</taxon>
        <taxon>Helicobacter</taxon>
    </lineage>
</organism>
<comment type="caution">
    <text evidence="1">The sequence shown here is derived from an EMBL/GenBank/DDBJ whole genome shotgun (WGS) entry which is preliminary data.</text>
</comment>
<evidence type="ECO:0000313" key="2">
    <source>
        <dbReference type="Proteomes" id="UP000012023"/>
    </source>
</evidence>